<dbReference type="Pfam" id="PF13561">
    <property type="entry name" value="adh_short_C2"/>
    <property type="match status" value="1"/>
</dbReference>
<organism evidence="3 4">
    <name type="scientific">Pseudoxanthobacter soli DSM 19599</name>
    <dbReference type="NCBI Taxonomy" id="1123029"/>
    <lineage>
        <taxon>Bacteria</taxon>
        <taxon>Pseudomonadati</taxon>
        <taxon>Pseudomonadota</taxon>
        <taxon>Alphaproteobacteria</taxon>
        <taxon>Hyphomicrobiales</taxon>
        <taxon>Segnochrobactraceae</taxon>
        <taxon>Pseudoxanthobacter</taxon>
    </lineage>
</organism>
<reference evidence="3 4" key="1">
    <citation type="submission" date="2016-12" db="EMBL/GenBank/DDBJ databases">
        <authorList>
            <person name="Song W.-J."/>
            <person name="Kurnit D.M."/>
        </authorList>
    </citation>
    <scope>NUCLEOTIDE SEQUENCE [LARGE SCALE GENOMIC DNA]</scope>
    <source>
        <strain evidence="3 4">DSM 19599</strain>
    </source>
</reference>
<dbReference type="AlphaFoldDB" id="A0A1M7ZM75"/>
<evidence type="ECO:0000256" key="1">
    <source>
        <dbReference type="ARBA" id="ARBA00006484"/>
    </source>
</evidence>
<evidence type="ECO:0000313" key="3">
    <source>
        <dbReference type="EMBL" id="SHO65912.1"/>
    </source>
</evidence>
<dbReference type="Proteomes" id="UP000186406">
    <property type="component" value="Unassembled WGS sequence"/>
</dbReference>
<dbReference type="FunFam" id="3.40.50.720:FF:000084">
    <property type="entry name" value="Short-chain dehydrogenase reductase"/>
    <property type="match status" value="1"/>
</dbReference>
<name>A0A1M7ZM75_9HYPH</name>
<dbReference type="GO" id="GO:0016491">
    <property type="term" value="F:oxidoreductase activity"/>
    <property type="evidence" value="ECO:0007669"/>
    <property type="project" value="UniProtKB-KW"/>
</dbReference>
<dbReference type="PANTHER" id="PTHR43669:SF8">
    <property type="entry name" value="SHORT-CHAIN TYPE DEHYDROGENASE_REDUCTASE-RELATED"/>
    <property type="match status" value="1"/>
</dbReference>
<comment type="similarity">
    <text evidence="1">Belongs to the short-chain dehydrogenases/reductases (SDR) family.</text>
</comment>
<sequence length="285" mass="29574">MNQPQRIEFSPGPAGRGFRRLEGSVAVVTGGSFGIGLATARLLASEGAAIAIIARQDDRLAGAQAELEAIAGEGQCMAMSGDVRSEADVGTFFDAVARQFGGFDVVVSNAGSHHGAAIEDTSLDDWSRMMETHAGGAFLVSRAAFRFWKGARRGGRLVFVASKAAVASTPKAAAYSAAKAAQFHLARCLAEEGGPFGIRVNTVLPDGVIRGTGIFSPEQRIAAASRHGVAPDALEHFYAQRNALKASITPEDVARAILFLACDESAVINGAGLTVDGGVPTGYLR</sequence>
<accession>A0A1M7ZM75</accession>
<dbReference type="EMBL" id="FRXO01000004">
    <property type="protein sequence ID" value="SHO65912.1"/>
    <property type="molecule type" value="Genomic_DNA"/>
</dbReference>
<dbReference type="RefSeq" id="WP_073629176.1">
    <property type="nucleotide sequence ID" value="NZ_FRXO01000004.1"/>
</dbReference>
<dbReference type="STRING" id="1123029.SAMN02745172_02561"/>
<keyword evidence="2" id="KW-0560">Oxidoreductase</keyword>
<dbReference type="OrthoDB" id="9793325at2"/>
<protein>
    <submittedName>
        <fullName evidence="3">NAD(P)-dependent dehydrogenase, short-chain alcohol dehydrogenase family</fullName>
    </submittedName>
</protein>
<dbReference type="InterPro" id="IPR002347">
    <property type="entry name" value="SDR_fam"/>
</dbReference>
<keyword evidence="4" id="KW-1185">Reference proteome</keyword>
<dbReference type="PRINTS" id="PR00081">
    <property type="entry name" value="GDHRDH"/>
</dbReference>
<gene>
    <name evidence="3" type="ORF">SAMN02745172_02561</name>
</gene>
<dbReference type="PRINTS" id="PR00080">
    <property type="entry name" value="SDRFAMILY"/>
</dbReference>
<dbReference type="PANTHER" id="PTHR43669">
    <property type="entry name" value="5-KETO-D-GLUCONATE 5-REDUCTASE"/>
    <property type="match status" value="1"/>
</dbReference>
<dbReference type="Gene3D" id="3.40.50.720">
    <property type="entry name" value="NAD(P)-binding Rossmann-like Domain"/>
    <property type="match status" value="1"/>
</dbReference>
<dbReference type="InterPro" id="IPR036291">
    <property type="entry name" value="NAD(P)-bd_dom_sf"/>
</dbReference>
<evidence type="ECO:0000256" key="2">
    <source>
        <dbReference type="ARBA" id="ARBA00023002"/>
    </source>
</evidence>
<proteinExistence type="inferred from homology"/>
<evidence type="ECO:0000313" key="4">
    <source>
        <dbReference type="Proteomes" id="UP000186406"/>
    </source>
</evidence>
<dbReference type="SUPFAM" id="SSF51735">
    <property type="entry name" value="NAD(P)-binding Rossmann-fold domains"/>
    <property type="match status" value="1"/>
</dbReference>